<feature type="transmembrane region" description="Helical" evidence="1">
    <location>
        <begin position="245"/>
        <end position="265"/>
    </location>
</feature>
<reference evidence="2 3" key="1">
    <citation type="submission" date="2015-09" db="EMBL/GenBank/DDBJ databases">
        <authorList>
            <consortium name="Pathogen Informatics"/>
        </authorList>
    </citation>
    <scope>NUCLEOTIDE SEQUENCE [LARGE SCALE GENOMIC DNA]</scope>
    <source>
        <strain evidence="2 3">2789STDY5834875</strain>
    </source>
</reference>
<organism evidence="2 3">
    <name type="scientific">Lachnospira eligens</name>
    <dbReference type="NCBI Taxonomy" id="39485"/>
    <lineage>
        <taxon>Bacteria</taxon>
        <taxon>Bacillati</taxon>
        <taxon>Bacillota</taxon>
        <taxon>Clostridia</taxon>
        <taxon>Lachnospirales</taxon>
        <taxon>Lachnospiraceae</taxon>
        <taxon>Lachnospira</taxon>
    </lineage>
</organism>
<protein>
    <recommendedName>
        <fullName evidence="4">DUF4129 domain-containing protein</fullName>
    </recommendedName>
</protein>
<keyword evidence="1" id="KW-0812">Transmembrane</keyword>
<feature type="transmembrane region" description="Helical" evidence="1">
    <location>
        <begin position="215"/>
        <end position="239"/>
    </location>
</feature>
<dbReference type="AlphaFoldDB" id="A0A174YND2"/>
<keyword evidence="1" id="KW-1133">Transmembrane helix</keyword>
<evidence type="ECO:0008006" key="4">
    <source>
        <dbReference type="Google" id="ProtNLM"/>
    </source>
</evidence>
<accession>A0A174YND2</accession>
<name>A0A174YND2_9FIRM</name>
<feature type="transmembrane region" description="Helical" evidence="1">
    <location>
        <begin position="71"/>
        <end position="89"/>
    </location>
</feature>
<feature type="transmembrane region" description="Helical" evidence="1">
    <location>
        <begin position="173"/>
        <end position="194"/>
    </location>
</feature>
<sequence>MNESGQVYNYNKLRTIRTLTDIISQCIVAFAFSAFVILGLTNKSDSYIIATLLMAVPVIITYAARKNIHKNFLFMLIHAALLITAIIIGNGDAESTAYFVSVLAVCIRSVSIRVANARKTEYMNEPLYGNQFADVTQEDKKAALQAGERMSPLYCLVMVAGSLYGGSAGNRLLVNYETVLFVLFVLLAFLANQLKELNSLFISNAGKSEFPAERITGINMIMVMVVSGLMILGMILFYSGDYGNIFTLIGSGFVAVVRIVLKLFLRLIREKEEVSTMPEDSVNPVTDDDVAKGDNDLAFTDNPVMSALFTAFAIVLVIALVVFIVYMIIRYAKNFKKSQDNNGDEIEFIGNDRRTEARIKRRQRAEEAKNMPVNMQYRKAFRKAAIKSSKAARDSDGKSLENMQPQDITINRITDDADAADRITASYEKARYSDKNISKEELEFMLDFIKNDKYNKHT</sequence>
<dbReference type="EMBL" id="CZBU01000002">
    <property type="protein sequence ID" value="CUQ76624.1"/>
    <property type="molecule type" value="Genomic_DNA"/>
</dbReference>
<gene>
    <name evidence="2" type="ORF">ERS852490_01163</name>
</gene>
<dbReference type="RefSeq" id="WP_055215276.1">
    <property type="nucleotide sequence ID" value="NZ_CZBU01000002.1"/>
</dbReference>
<feature type="transmembrane region" description="Helical" evidence="1">
    <location>
        <begin position="307"/>
        <end position="329"/>
    </location>
</feature>
<keyword evidence="1" id="KW-0472">Membrane</keyword>
<feature type="transmembrane region" description="Helical" evidence="1">
    <location>
        <begin position="22"/>
        <end position="40"/>
    </location>
</feature>
<feature type="transmembrane region" description="Helical" evidence="1">
    <location>
        <begin position="46"/>
        <end position="64"/>
    </location>
</feature>
<dbReference type="Proteomes" id="UP000095621">
    <property type="component" value="Unassembled WGS sequence"/>
</dbReference>
<evidence type="ECO:0000313" key="2">
    <source>
        <dbReference type="EMBL" id="CUQ76624.1"/>
    </source>
</evidence>
<dbReference type="OrthoDB" id="10017126at2"/>
<evidence type="ECO:0000313" key="3">
    <source>
        <dbReference type="Proteomes" id="UP000095621"/>
    </source>
</evidence>
<feature type="transmembrane region" description="Helical" evidence="1">
    <location>
        <begin position="95"/>
        <end position="115"/>
    </location>
</feature>
<evidence type="ECO:0000256" key="1">
    <source>
        <dbReference type="SAM" id="Phobius"/>
    </source>
</evidence>
<proteinExistence type="predicted"/>